<accession>A0A0F9PSZ8</accession>
<dbReference type="AlphaFoldDB" id="A0A0F9PSZ8"/>
<reference evidence="1" key="1">
    <citation type="journal article" date="2015" name="Nature">
        <title>Complex archaea that bridge the gap between prokaryotes and eukaryotes.</title>
        <authorList>
            <person name="Spang A."/>
            <person name="Saw J.H."/>
            <person name="Jorgensen S.L."/>
            <person name="Zaremba-Niedzwiedzka K."/>
            <person name="Martijn J."/>
            <person name="Lind A.E."/>
            <person name="van Eijk R."/>
            <person name="Schleper C."/>
            <person name="Guy L."/>
            <person name="Ettema T.J."/>
        </authorList>
    </citation>
    <scope>NUCLEOTIDE SEQUENCE</scope>
</reference>
<protein>
    <submittedName>
        <fullName evidence="1">Uncharacterized protein</fullName>
    </submittedName>
</protein>
<name>A0A0F9PSZ8_9ZZZZ</name>
<organism evidence="1">
    <name type="scientific">marine sediment metagenome</name>
    <dbReference type="NCBI Taxonomy" id="412755"/>
    <lineage>
        <taxon>unclassified sequences</taxon>
        <taxon>metagenomes</taxon>
        <taxon>ecological metagenomes</taxon>
    </lineage>
</organism>
<comment type="caution">
    <text evidence="1">The sequence shown here is derived from an EMBL/GenBank/DDBJ whole genome shotgun (WGS) entry which is preliminary data.</text>
</comment>
<evidence type="ECO:0000313" key="1">
    <source>
        <dbReference type="EMBL" id="KKM96262.1"/>
    </source>
</evidence>
<sequence length="57" mass="6179">MNNVTMAVKGDKLTIEVDLSQDHGPSKSGKTIQIASTLGNKTVPDHDDVRIGLNVYR</sequence>
<gene>
    <name evidence="1" type="ORF">LCGC14_1179740</name>
</gene>
<proteinExistence type="predicted"/>
<dbReference type="EMBL" id="LAZR01005903">
    <property type="protein sequence ID" value="KKM96262.1"/>
    <property type="molecule type" value="Genomic_DNA"/>
</dbReference>
<feature type="non-terminal residue" evidence="1">
    <location>
        <position position="57"/>
    </location>
</feature>